<gene>
    <name evidence="8" type="ORF">FYJ83_15915</name>
</gene>
<dbReference type="GO" id="GO:0008961">
    <property type="term" value="F:phosphatidylglycerol-prolipoprotein diacylglyceryl transferase activity"/>
    <property type="evidence" value="ECO:0007669"/>
    <property type="project" value="InterPro"/>
</dbReference>
<feature type="transmembrane region" description="Helical" evidence="7">
    <location>
        <begin position="44"/>
        <end position="62"/>
    </location>
</feature>
<dbReference type="AlphaFoldDB" id="A0A6N7XLN3"/>
<dbReference type="RefSeq" id="WP_154442259.1">
    <property type="nucleotide sequence ID" value="NZ_JAHLPJ010000001.1"/>
</dbReference>
<accession>A0A6N7XLN3</accession>
<proteinExistence type="inferred from homology"/>
<dbReference type="GO" id="GO:0005886">
    <property type="term" value="C:plasma membrane"/>
    <property type="evidence" value="ECO:0007669"/>
    <property type="project" value="InterPro"/>
</dbReference>
<comment type="caution">
    <text evidence="8">The sequence shown here is derived from an EMBL/GenBank/DDBJ whole genome shotgun (WGS) entry which is preliminary data.</text>
</comment>
<evidence type="ECO:0000256" key="1">
    <source>
        <dbReference type="ARBA" id="ARBA00007150"/>
    </source>
</evidence>
<dbReference type="InterPro" id="IPR001640">
    <property type="entry name" value="Lgt"/>
</dbReference>
<name>A0A6N7XLN3_9FIRM</name>
<keyword evidence="3" id="KW-0808">Transferase</keyword>
<sequence>MCPLLEIGGWQIPAYNFCALLAAIIGCALALPALRRAGLGRAQAIALLLIMIPAFLIGSRLWNVVVNPGNYLGGLKWHSLRWAGLSFYGGALGAGTALIIAAWQWDLSPWAGLDAMTVPGGVAFCLARLGCFLNGCCAGRATSGPLGVVFPSKAGYQQVLSEWMPFLSASRAVHPTQLYELAGAALGLPLVFWLVKRLHLQQGASFLLYTAWFSAVRLAVLPLRALTYPDIIKTVVYPLLYVIVILLGIAIVLRRARTKKQP</sequence>
<feature type="transmembrane region" description="Helical" evidence="7">
    <location>
        <begin position="206"/>
        <end position="223"/>
    </location>
</feature>
<dbReference type="Proteomes" id="UP000469523">
    <property type="component" value="Unassembled WGS sequence"/>
</dbReference>
<organism evidence="8 9">
    <name type="scientific">Tissierella pigra</name>
    <dbReference type="NCBI Taxonomy" id="2607614"/>
    <lineage>
        <taxon>Bacteria</taxon>
        <taxon>Bacillati</taxon>
        <taxon>Bacillota</taxon>
        <taxon>Tissierellia</taxon>
        <taxon>Tissierellales</taxon>
        <taxon>Tissierellaceae</taxon>
        <taxon>Tissierella</taxon>
    </lineage>
</organism>
<dbReference type="GO" id="GO:0042158">
    <property type="term" value="P:lipoprotein biosynthetic process"/>
    <property type="evidence" value="ECO:0007669"/>
    <property type="project" value="InterPro"/>
</dbReference>
<evidence type="ECO:0000313" key="9">
    <source>
        <dbReference type="Proteomes" id="UP000469523"/>
    </source>
</evidence>
<dbReference type="PANTHER" id="PTHR30589:SF0">
    <property type="entry name" value="PHOSPHATIDYLGLYCEROL--PROLIPOPROTEIN DIACYLGLYCERYL TRANSFERASE"/>
    <property type="match status" value="1"/>
</dbReference>
<dbReference type="PANTHER" id="PTHR30589">
    <property type="entry name" value="PROLIPOPROTEIN DIACYLGLYCERYL TRANSFERASE"/>
    <property type="match status" value="1"/>
</dbReference>
<evidence type="ECO:0008006" key="10">
    <source>
        <dbReference type="Google" id="ProtNLM"/>
    </source>
</evidence>
<keyword evidence="9" id="KW-1185">Reference proteome</keyword>
<protein>
    <recommendedName>
        <fullName evidence="10">Phosphatidylglycerol--prolipoprotein diacylglyceryl transferase</fullName>
    </recommendedName>
</protein>
<feature type="transmembrane region" description="Helical" evidence="7">
    <location>
        <begin position="235"/>
        <end position="253"/>
    </location>
</feature>
<keyword evidence="5 7" id="KW-1133">Transmembrane helix</keyword>
<feature type="transmembrane region" description="Helical" evidence="7">
    <location>
        <begin position="82"/>
        <end position="103"/>
    </location>
</feature>
<feature type="transmembrane region" description="Helical" evidence="7">
    <location>
        <begin position="12"/>
        <end position="32"/>
    </location>
</feature>
<evidence type="ECO:0000313" key="8">
    <source>
        <dbReference type="EMBL" id="MSU02949.1"/>
    </source>
</evidence>
<comment type="similarity">
    <text evidence="1">Belongs to the Lgt family.</text>
</comment>
<evidence type="ECO:0000256" key="7">
    <source>
        <dbReference type="SAM" id="Phobius"/>
    </source>
</evidence>
<dbReference type="Pfam" id="PF01790">
    <property type="entry name" value="LGT"/>
    <property type="match status" value="1"/>
</dbReference>
<reference evidence="8 9" key="1">
    <citation type="submission" date="2019-09" db="EMBL/GenBank/DDBJ databases">
        <title>In-depth cultivation of the pig gut microbiome towards novel bacterial diversity and tailored functional studies.</title>
        <authorList>
            <person name="Wylensek D."/>
            <person name="Hitch T.C.A."/>
            <person name="Clavel T."/>
        </authorList>
    </citation>
    <scope>NUCLEOTIDE SEQUENCE [LARGE SCALE GENOMIC DNA]</scope>
    <source>
        <strain evidence="8 9">WCA3-693-APC-4?</strain>
    </source>
</reference>
<keyword evidence="6 7" id="KW-0472">Membrane</keyword>
<evidence type="ECO:0000256" key="2">
    <source>
        <dbReference type="ARBA" id="ARBA00022475"/>
    </source>
</evidence>
<dbReference type="EMBL" id="VUNQ01000048">
    <property type="protein sequence ID" value="MSU02949.1"/>
    <property type="molecule type" value="Genomic_DNA"/>
</dbReference>
<evidence type="ECO:0000256" key="3">
    <source>
        <dbReference type="ARBA" id="ARBA00022679"/>
    </source>
</evidence>
<keyword evidence="2" id="KW-1003">Cell membrane</keyword>
<evidence type="ECO:0000256" key="6">
    <source>
        <dbReference type="ARBA" id="ARBA00023136"/>
    </source>
</evidence>
<evidence type="ECO:0000256" key="5">
    <source>
        <dbReference type="ARBA" id="ARBA00022989"/>
    </source>
</evidence>
<keyword evidence="4 7" id="KW-0812">Transmembrane</keyword>
<evidence type="ECO:0000256" key="4">
    <source>
        <dbReference type="ARBA" id="ARBA00022692"/>
    </source>
</evidence>